<gene>
    <name evidence="3" type="ORF">N8I84_24720</name>
</gene>
<feature type="region of interest" description="Disordered" evidence="1">
    <location>
        <begin position="117"/>
        <end position="164"/>
    </location>
</feature>
<keyword evidence="2" id="KW-1133">Transmembrane helix</keyword>
<feature type="compositionally biased region" description="Basic and acidic residues" evidence="1">
    <location>
        <begin position="242"/>
        <end position="254"/>
    </location>
</feature>
<protein>
    <submittedName>
        <fullName evidence="3">Uncharacterized protein</fullName>
    </submittedName>
</protein>
<proteinExistence type="predicted"/>
<evidence type="ECO:0000313" key="4">
    <source>
        <dbReference type="Proteomes" id="UP001061298"/>
    </source>
</evidence>
<sequence length="254" mass="26366">MGERHNDGQVFGRRRVHPRGTASVPADAAGSAALEALLAAALREGALDAEAEQRAVAAFRAVRDAGAPQARTRRRDDWRPLGHRRVRSSVKATVCLFLAGLTLSGVAFAAIGPGGSFGGGDSGGHGRRQPSPGASDRWSGAPDSATSHVPNASVSPDRPDTAQDTEAHCRAYEQVKNRGNAIGSTAWQRLVEAAGGEQNVAVYCAEQLAQDDGNSGKSDQSGKAEKAGRAPAASRTPEPGEQTEKADKGRGKTK</sequence>
<organism evidence="3 4">
    <name type="scientific">Streptomyces cynarae</name>
    <dbReference type="NCBI Taxonomy" id="2981134"/>
    <lineage>
        <taxon>Bacteria</taxon>
        <taxon>Bacillati</taxon>
        <taxon>Actinomycetota</taxon>
        <taxon>Actinomycetes</taxon>
        <taxon>Kitasatosporales</taxon>
        <taxon>Streptomycetaceae</taxon>
        <taxon>Streptomyces</taxon>
    </lineage>
</organism>
<reference evidence="3" key="1">
    <citation type="submission" date="2022-10" db="EMBL/GenBank/DDBJ databases">
        <authorList>
            <person name="Mo P."/>
        </authorList>
    </citation>
    <scope>NUCLEOTIDE SEQUENCE</scope>
    <source>
        <strain evidence="3">HUAS 13-4</strain>
    </source>
</reference>
<feature type="region of interest" description="Disordered" evidence="1">
    <location>
        <begin position="1"/>
        <end position="25"/>
    </location>
</feature>
<dbReference type="Proteomes" id="UP001061298">
    <property type="component" value="Chromosome"/>
</dbReference>
<dbReference type="EMBL" id="CP106793">
    <property type="protein sequence ID" value="UXY21534.1"/>
    <property type="molecule type" value="Genomic_DNA"/>
</dbReference>
<evidence type="ECO:0000256" key="1">
    <source>
        <dbReference type="SAM" id="MobiDB-lite"/>
    </source>
</evidence>
<feature type="compositionally biased region" description="Polar residues" evidence="1">
    <location>
        <begin position="144"/>
        <end position="154"/>
    </location>
</feature>
<keyword evidence="2" id="KW-0472">Membrane</keyword>
<feature type="transmembrane region" description="Helical" evidence="2">
    <location>
        <begin position="92"/>
        <end position="112"/>
    </location>
</feature>
<keyword evidence="4" id="KW-1185">Reference proteome</keyword>
<name>A0ABY6E4E7_9ACTN</name>
<feature type="region of interest" description="Disordered" evidence="1">
    <location>
        <begin position="211"/>
        <end position="254"/>
    </location>
</feature>
<keyword evidence="2" id="KW-0812">Transmembrane</keyword>
<dbReference type="RefSeq" id="WP_263231579.1">
    <property type="nucleotide sequence ID" value="NZ_CP106793.1"/>
</dbReference>
<evidence type="ECO:0000313" key="3">
    <source>
        <dbReference type="EMBL" id="UXY21534.1"/>
    </source>
</evidence>
<evidence type="ECO:0000256" key="2">
    <source>
        <dbReference type="SAM" id="Phobius"/>
    </source>
</evidence>
<accession>A0ABY6E4E7</accession>